<proteinExistence type="predicted"/>
<name>A0A0A9EPX8_ARUDO</name>
<organism evidence="1">
    <name type="scientific">Arundo donax</name>
    <name type="common">Giant reed</name>
    <name type="synonym">Donax arundinaceus</name>
    <dbReference type="NCBI Taxonomy" id="35708"/>
    <lineage>
        <taxon>Eukaryota</taxon>
        <taxon>Viridiplantae</taxon>
        <taxon>Streptophyta</taxon>
        <taxon>Embryophyta</taxon>
        <taxon>Tracheophyta</taxon>
        <taxon>Spermatophyta</taxon>
        <taxon>Magnoliopsida</taxon>
        <taxon>Liliopsida</taxon>
        <taxon>Poales</taxon>
        <taxon>Poaceae</taxon>
        <taxon>PACMAD clade</taxon>
        <taxon>Arundinoideae</taxon>
        <taxon>Arundineae</taxon>
        <taxon>Arundo</taxon>
    </lineage>
</organism>
<reference evidence="1" key="2">
    <citation type="journal article" date="2015" name="Data Brief">
        <title>Shoot transcriptome of the giant reed, Arundo donax.</title>
        <authorList>
            <person name="Barrero R.A."/>
            <person name="Guerrero F.D."/>
            <person name="Moolhuijzen P."/>
            <person name="Goolsby J.A."/>
            <person name="Tidwell J."/>
            <person name="Bellgard S.E."/>
            <person name="Bellgard M.I."/>
        </authorList>
    </citation>
    <scope>NUCLEOTIDE SEQUENCE</scope>
    <source>
        <tissue evidence="1">Shoot tissue taken approximately 20 cm above the soil surface</tissue>
    </source>
</reference>
<dbReference type="EMBL" id="GBRH01195076">
    <property type="protein sequence ID" value="JAE02820.1"/>
    <property type="molecule type" value="Transcribed_RNA"/>
</dbReference>
<evidence type="ECO:0000313" key="1">
    <source>
        <dbReference type="EMBL" id="JAE02820.1"/>
    </source>
</evidence>
<reference evidence="1" key="1">
    <citation type="submission" date="2014-09" db="EMBL/GenBank/DDBJ databases">
        <authorList>
            <person name="Magalhaes I.L.F."/>
            <person name="Oliveira U."/>
            <person name="Santos F.R."/>
            <person name="Vidigal T.H.D.A."/>
            <person name="Brescovit A.D."/>
            <person name="Santos A.J."/>
        </authorList>
    </citation>
    <scope>NUCLEOTIDE SEQUENCE</scope>
    <source>
        <tissue evidence="1">Shoot tissue taken approximately 20 cm above the soil surface</tissue>
    </source>
</reference>
<accession>A0A0A9EPX8</accession>
<sequence length="60" mass="7078">MVHHNKNILMVLCRSSDQCRPTNINIFNAILKRNGTRGHFVIKRIQIHHNHIKCPYSVLF</sequence>
<protein>
    <submittedName>
        <fullName evidence="1">Uncharacterized protein</fullName>
    </submittedName>
</protein>
<dbReference type="AlphaFoldDB" id="A0A0A9EPX8"/>